<comment type="caution">
    <text evidence="1">The sequence shown here is derived from an EMBL/GenBank/DDBJ whole genome shotgun (WGS) entry which is preliminary data.</text>
</comment>
<dbReference type="EMBL" id="BARW01010115">
    <property type="protein sequence ID" value="GAI73397.1"/>
    <property type="molecule type" value="Genomic_DNA"/>
</dbReference>
<dbReference type="Gene3D" id="2.60.120.260">
    <property type="entry name" value="Galactose-binding domain-like"/>
    <property type="match status" value="1"/>
</dbReference>
<accession>X1QXW0</accession>
<organism evidence="1">
    <name type="scientific">marine sediment metagenome</name>
    <dbReference type="NCBI Taxonomy" id="412755"/>
    <lineage>
        <taxon>unclassified sequences</taxon>
        <taxon>metagenomes</taxon>
        <taxon>ecological metagenomes</taxon>
    </lineage>
</organism>
<protein>
    <submittedName>
        <fullName evidence="1">Uncharacterized protein</fullName>
    </submittedName>
</protein>
<sequence length="214" mass="23529">AENLHITYVIDEPGWYLTETHLHVACSEKDIPQNKKGNPIPGHFDYSSEHEISDLVIEEPFVISLDSIGCCNPFIAAHAVVCKLGEVQEPTLVSNNETMTAGWTDEDPESDPLNPVMYGGTWVNAVDLSIPNPGWYTENTGSFLGAYWISTYDGLEGPGDENSWRLFKEDFNIPSEAVNISATLYMTADNTVEAYLNGISVGSTTYVYGSQPNP</sequence>
<evidence type="ECO:0000313" key="1">
    <source>
        <dbReference type="EMBL" id="GAI73397.1"/>
    </source>
</evidence>
<feature type="non-terminal residue" evidence="1">
    <location>
        <position position="1"/>
    </location>
</feature>
<name>X1QXW0_9ZZZZ</name>
<dbReference type="AlphaFoldDB" id="X1QXW0"/>
<gene>
    <name evidence="1" type="ORF">S12H4_20064</name>
</gene>
<proteinExistence type="predicted"/>
<reference evidence="1" key="1">
    <citation type="journal article" date="2014" name="Front. Microbiol.">
        <title>High frequency of phylogenetically diverse reductive dehalogenase-homologous genes in deep subseafloor sedimentary metagenomes.</title>
        <authorList>
            <person name="Kawai M."/>
            <person name="Futagami T."/>
            <person name="Toyoda A."/>
            <person name="Takaki Y."/>
            <person name="Nishi S."/>
            <person name="Hori S."/>
            <person name="Arai W."/>
            <person name="Tsubouchi T."/>
            <person name="Morono Y."/>
            <person name="Uchiyama I."/>
            <person name="Ito T."/>
            <person name="Fujiyama A."/>
            <person name="Inagaki F."/>
            <person name="Takami H."/>
        </authorList>
    </citation>
    <scope>NUCLEOTIDE SEQUENCE</scope>
    <source>
        <strain evidence="1">Expedition CK06-06</strain>
    </source>
</reference>